<keyword evidence="6 11" id="KW-0547">Nucleotide-binding</keyword>
<dbReference type="FunFam" id="3.40.250.10:FF:000014">
    <property type="entry name" value="Adenylyltransferase and sulfurtransferase MOCS3"/>
    <property type="match status" value="1"/>
</dbReference>
<dbReference type="PANTHER" id="PTHR10953">
    <property type="entry name" value="UBIQUITIN-ACTIVATING ENZYME E1"/>
    <property type="match status" value="1"/>
</dbReference>
<dbReference type="InterPro" id="IPR045886">
    <property type="entry name" value="ThiF/MoeB/HesA"/>
</dbReference>
<evidence type="ECO:0000256" key="10">
    <source>
        <dbReference type="ARBA" id="ARBA00023268"/>
    </source>
</evidence>
<dbReference type="InterPro" id="IPR035985">
    <property type="entry name" value="Ubiquitin-activating_enz"/>
</dbReference>
<feature type="active site" description="Glycyl thioester intermediate; for adenylyltransferase activity" evidence="11">
    <location>
        <position position="232"/>
    </location>
</feature>
<dbReference type="SUPFAM" id="SSF69572">
    <property type="entry name" value="Activating enzymes of the ubiquitin-like proteins"/>
    <property type="match status" value="1"/>
</dbReference>
<dbReference type="InterPro" id="IPR028885">
    <property type="entry name" value="MOCS3/Uba4"/>
</dbReference>
<evidence type="ECO:0000256" key="9">
    <source>
        <dbReference type="ARBA" id="ARBA00023150"/>
    </source>
</evidence>
<dbReference type="GO" id="GO:0004792">
    <property type="term" value="F:thiosulfate-cyanide sulfurtransferase activity"/>
    <property type="evidence" value="ECO:0007669"/>
    <property type="project" value="TreeGrafter"/>
</dbReference>
<evidence type="ECO:0000256" key="5">
    <source>
        <dbReference type="ARBA" id="ARBA00022723"/>
    </source>
</evidence>
<evidence type="ECO:0000256" key="8">
    <source>
        <dbReference type="ARBA" id="ARBA00022840"/>
    </source>
</evidence>
<keyword evidence="9 11" id="KW-0501">Molybdenum cofactor biosynthesis</keyword>
<dbReference type="GO" id="GO:0070566">
    <property type="term" value="F:adenylyltransferase activity"/>
    <property type="evidence" value="ECO:0007669"/>
    <property type="project" value="InterPro"/>
</dbReference>
<comment type="subcellular location">
    <subcellularLocation>
        <location evidence="1">Cytoplasm</location>
        <location evidence="1">Cytosol</location>
    </subcellularLocation>
</comment>
<dbReference type="Gene3D" id="3.40.250.10">
    <property type="entry name" value="Rhodanese-like domain"/>
    <property type="match status" value="1"/>
</dbReference>
<name>E2C5L0_HARSA</name>
<dbReference type="InterPro" id="IPR000594">
    <property type="entry name" value="ThiF_NAD_FAD-bd"/>
</dbReference>
<feature type="binding site" evidence="11">
    <location>
        <position position="86"/>
    </location>
    <ligand>
        <name>ATP</name>
        <dbReference type="ChEBI" id="CHEBI:30616"/>
    </ligand>
</feature>
<dbReference type="GO" id="GO:0032447">
    <property type="term" value="P:protein urmylation"/>
    <property type="evidence" value="ECO:0007669"/>
    <property type="project" value="TreeGrafter"/>
</dbReference>
<accession>E2C5L0</accession>
<reference evidence="14 15" key="1">
    <citation type="journal article" date="2010" name="Science">
        <title>Genomic comparison of the ants Camponotus floridanus and Harpegnathos saltator.</title>
        <authorList>
            <person name="Bonasio R."/>
            <person name="Zhang G."/>
            <person name="Ye C."/>
            <person name="Mutti N.S."/>
            <person name="Fang X."/>
            <person name="Qin N."/>
            <person name="Donahue G."/>
            <person name="Yang P."/>
            <person name="Li Q."/>
            <person name="Li C."/>
            <person name="Zhang P."/>
            <person name="Huang Z."/>
            <person name="Berger S.L."/>
            <person name="Reinberg D."/>
            <person name="Wang J."/>
            <person name="Liebig J."/>
        </authorList>
    </citation>
    <scope>NUCLEOTIDE SEQUENCE [LARGE SCALE GENOMIC DNA]</scope>
    <source>
        <strain evidence="14 15">R22 G/1</strain>
    </source>
</reference>
<dbReference type="OMA" id="IPDVGMD"/>
<organism evidence="15">
    <name type="scientific">Harpegnathos saltator</name>
    <name type="common">Jerdon's jumping ant</name>
    <dbReference type="NCBI Taxonomy" id="610380"/>
    <lineage>
        <taxon>Eukaryota</taxon>
        <taxon>Metazoa</taxon>
        <taxon>Ecdysozoa</taxon>
        <taxon>Arthropoda</taxon>
        <taxon>Hexapoda</taxon>
        <taxon>Insecta</taxon>
        <taxon>Pterygota</taxon>
        <taxon>Neoptera</taxon>
        <taxon>Endopterygota</taxon>
        <taxon>Hymenoptera</taxon>
        <taxon>Apocrita</taxon>
        <taxon>Aculeata</taxon>
        <taxon>Formicoidea</taxon>
        <taxon>Formicidae</taxon>
        <taxon>Ponerinae</taxon>
        <taxon>Ponerini</taxon>
        <taxon>Harpegnathos</taxon>
    </lineage>
</organism>
<keyword evidence="2 11" id="KW-0963">Cytoplasm</keyword>
<dbReference type="GO" id="GO:0042292">
    <property type="term" value="F:URM1 activating enzyme activity"/>
    <property type="evidence" value="ECO:0007669"/>
    <property type="project" value="TreeGrafter"/>
</dbReference>
<feature type="binding site" evidence="11">
    <location>
        <begin position="175"/>
        <end position="176"/>
    </location>
    <ligand>
        <name>ATP</name>
        <dbReference type="ChEBI" id="CHEBI:30616"/>
    </ligand>
</feature>
<keyword evidence="4 11" id="KW-0819">tRNA processing</keyword>
<comment type="similarity">
    <text evidence="11">In the N-terminal section; belongs to the HesA/MoeB/ThiF family. UBA4 subfamily.</text>
</comment>
<dbReference type="PANTHER" id="PTHR10953:SF102">
    <property type="entry name" value="ADENYLYLTRANSFERASE AND SULFURTRANSFERASE MOCS3"/>
    <property type="match status" value="1"/>
</dbReference>
<evidence type="ECO:0000256" key="1">
    <source>
        <dbReference type="ARBA" id="ARBA00004514"/>
    </source>
</evidence>
<dbReference type="GO" id="GO:0002143">
    <property type="term" value="P:tRNA wobble position uridine thiolation"/>
    <property type="evidence" value="ECO:0007669"/>
    <property type="project" value="InterPro"/>
</dbReference>
<feature type="binding site" evidence="11">
    <location>
        <position position="107"/>
    </location>
    <ligand>
        <name>ATP</name>
        <dbReference type="ChEBI" id="CHEBI:30616"/>
    </ligand>
</feature>
<feature type="binding site" evidence="11">
    <location>
        <position position="218"/>
    </location>
    <ligand>
        <name>Zn(2+)</name>
        <dbReference type="ChEBI" id="CHEBI:29105"/>
    </ligand>
</feature>
<dbReference type="GO" id="GO:0006777">
    <property type="term" value="P:Mo-molybdopterin cofactor biosynthetic process"/>
    <property type="evidence" value="ECO:0007669"/>
    <property type="project" value="UniProtKB-UniRule"/>
</dbReference>
<evidence type="ECO:0000313" key="14">
    <source>
        <dbReference type="EMBL" id="EFN76823.1"/>
    </source>
</evidence>
<dbReference type="Pfam" id="PF00581">
    <property type="entry name" value="Rhodanese"/>
    <property type="match status" value="1"/>
</dbReference>
<dbReference type="Proteomes" id="UP000008237">
    <property type="component" value="Unassembled WGS sequence"/>
</dbReference>
<dbReference type="STRING" id="610380.E2C5L0"/>
<keyword evidence="7 11" id="KW-0862">Zinc</keyword>
<dbReference type="AlphaFoldDB" id="E2C5L0"/>
<feature type="coiled-coil region" evidence="12">
    <location>
        <begin position="13"/>
        <end position="47"/>
    </location>
</feature>
<feature type="binding site" evidence="11">
    <location>
        <position position="131"/>
    </location>
    <ligand>
        <name>ATP</name>
        <dbReference type="ChEBI" id="CHEBI:30616"/>
    </ligand>
</feature>
<keyword evidence="10 11" id="KW-0511">Multifunctional enzyme</keyword>
<gene>
    <name evidence="14" type="ORF">EAI_16468</name>
</gene>
<evidence type="ECO:0000313" key="15">
    <source>
        <dbReference type="Proteomes" id="UP000008237"/>
    </source>
</evidence>
<feature type="binding site" evidence="11">
    <location>
        <position position="215"/>
    </location>
    <ligand>
        <name>Zn(2+)</name>
        <dbReference type="ChEBI" id="CHEBI:29105"/>
    </ligand>
</feature>
<protein>
    <recommendedName>
        <fullName evidence="11">Adenylyltransferase and sulfurtransferase MOCS3 homolog</fullName>
    </recommendedName>
    <alternativeName>
        <fullName evidence="11">UBA4 homolog</fullName>
    </alternativeName>
    <alternativeName>
        <fullName evidence="11">Ubiquitin-like protein activator 4 homolog</fullName>
    </alternativeName>
    <domain>
        <recommendedName>
            <fullName evidence="11">Adenylyltransferase</fullName>
            <ecNumber evidence="11">2.7.7.-</ecNumber>
        </recommendedName>
    </domain>
    <domain>
        <recommendedName>
            <fullName evidence="11">Sulfurtransferase</fullName>
            <ecNumber evidence="11">2.8.1.-</ecNumber>
        </recommendedName>
    </domain>
</protein>
<dbReference type="Pfam" id="PF00899">
    <property type="entry name" value="ThiF"/>
    <property type="match status" value="1"/>
</dbReference>
<comment type="cofactor">
    <cofactor evidence="11">
        <name>Zn(2+)</name>
        <dbReference type="ChEBI" id="CHEBI:29105"/>
    </cofactor>
    <text evidence="11">Binds 1 zinc ion per subunit.</text>
</comment>
<dbReference type="GO" id="GO:0005524">
    <property type="term" value="F:ATP binding"/>
    <property type="evidence" value="ECO:0007669"/>
    <property type="project" value="UniProtKB-KW"/>
</dbReference>
<feature type="domain" description="Rhodanese" evidence="13">
    <location>
        <begin position="341"/>
        <end position="444"/>
    </location>
</feature>
<comment type="pathway">
    <text evidence="11">tRNA modification; 5-methoxycarbonylmethyl-2-thiouridine-tRNA biosynthesis.</text>
</comment>
<dbReference type="OrthoDB" id="10261062at2759"/>
<dbReference type="EC" id="2.7.7.-" evidence="11"/>
<comment type="function">
    <text evidence="11">Plays a central role in 2-thiolation of mcm(5)S(2)U at tRNA wobble positions of cytosolic tRNA(Lys), tRNA(Glu) and tRNA(Gln). Acts by mediating the C-terminal thiocarboxylation of the sulfur carrier URM1. Its N-terminus first activates URM1 as acyl-adenylate (-COAMP), then the persulfide sulfur on the catalytic cysteine is transferred to URM1 to form thiocarboxylation (-COSH) of its C-terminus. The reaction probably involves hydrogen sulfide that is generated from the persulfide intermediate and that acts as nucleophile towards URM1. Subsequently, a transient disulfide bond is formed. Does not use thiosulfate as sulfur donor; NFS1 probably acting as a sulfur donor for thiocarboxylation reactions.</text>
</comment>
<feature type="binding site" evidence="11">
    <location>
        <begin position="114"/>
        <end position="118"/>
    </location>
    <ligand>
        <name>ATP</name>
        <dbReference type="ChEBI" id="CHEBI:30616"/>
    </ligand>
</feature>
<dbReference type="NCBIfam" id="NF004281">
    <property type="entry name" value="PRK05690.1"/>
    <property type="match status" value="1"/>
</dbReference>
<dbReference type="GO" id="GO:0005829">
    <property type="term" value="C:cytosol"/>
    <property type="evidence" value="ECO:0007669"/>
    <property type="project" value="UniProtKB-SubCell"/>
</dbReference>
<keyword evidence="3 11" id="KW-0808">Transferase</keyword>
<evidence type="ECO:0000256" key="12">
    <source>
        <dbReference type="SAM" id="Coils"/>
    </source>
</evidence>
<dbReference type="FunCoup" id="E2C5L0">
    <property type="interactions" value="388"/>
</dbReference>
<dbReference type="Gene3D" id="3.40.50.720">
    <property type="entry name" value="NAD(P)-binding Rossmann-like Domain"/>
    <property type="match status" value="1"/>
</dbReference>
<evidence type="ECO:0000259" key="13">
    <source>
        <dbReference type="PROSITE" id="PS50206"/>
    </source>
</evidence>
<dbReference type="InterPro" id="IPR001763">
    <property type="entry name" value="Rhodanese-like_dom"/>
</dbReference>
<dbReference type="HAMAP" id="MF_03049">
    <property type="entry name" value="MOCS3_Uba4"/>
    <property type="match status" value="1"/>
</dbReference>
<evidence type="ECO:0000256" key="7">
    <source>
        <dbReference type="ARBA" id="ARBA00022833"/>
    </source>
</evidence>
<dbReference type="EMBL" id="GL452770">
    <property type="protein sequence ID" value="EFN76823.1"/>
    <property type="molecule type" value="Genomic_DNA"/>
</dbReference>
<dbReference type="UniPathway" id="UPA00988"/>
<dbReference type="FunFam" id="3.40.50.720:FF:000033">
    <property type="entry name" value="Adenylyltransferase and sulfurtransferase MOCS3"/>
    <property type="match status" value="1"/>
</dbReference>
<dbReference type="InterPro" id="IPR036873">
    <property type="entry name" value="Rhodanese-like_dom_sf"/>
</dbReference>
<evidence type="ECO:0000256" key="4">
    <source>
        <dbReference type="ARBA" id="ARBA00022694"/>
    </source>
</evidence>
<keyword evidence="8 11" id="KW-0067">ATP-binding</keyword>
<evidence type="ECO:0000256" key="2">
    <source>
        <dbReference type="ARBA" id="ARBA00022490"/>
    </source>
</evidence>
<proteinExistence type="inferred from homology"/>
<feature type="binding site" evidence="11">
    <location>
        <position position="290"/>
    </location>
    <ligand>
        <name>Zn(2+)</name>
        <dbReference type="ChEBI" id="CHEBI:29105"/>
    </ligand>
</feature>
<sequence length="446" mass="50150">MSEVHNMSIGKNEDDLKKIIAELRATLNEKEAELADLQRKKQIVQEYGLSNDEILRYSRQLFLREINVQGQKKIKDSSVLIVGVGGLGCPAALYLACSGVGHIGIVDYDNIELNNLHRQILFMEASIGTAKVTAAAETINRLNSNVKVTPYKIQLDSKNALDIIKNYDIVLDATDNVATRYLLNDACVLSGKPLVSGSALRFEGHLTVFNYNGPCYRCIFPEPPPPETVTNCGDGGILGAAVGIIGVLQALEALKIMLELPDVTSERMLLFDAMETKFMNVRLRSKNTNCVVCGEHPVIRELIDYEEFCGAKANDKEPNLKLLKKEERITVEEYNRIAKDHLQLHVLIDVRSPEEYQICRLQDSINIPFTEINKEHNLQQIRDSVKKVQEKQPIVNLYLLCRRGNDSQKAVQCLKKTFTENTLNIRDIIGGIHAWSNEIDPNFPKY</sequence>
<feature type="binding site" evidence="11">
    <location>
        <position position="293"/>
    </location>
    <ligand>
        <name>Zn(2+)</name>
        <dbReference type="ChEBI" id="CHEBI:29105"/>
    </ligand>
</feature>
<dbReference type="EC" id="2.8.1.-" evidence="11"/>
<feature type="active site" description="Cysteine persulfide intermediate; for sulfurtransferase activity" evidence="11">
    <location>
        <position position="401"/>
    </location>
</feature>
<keyword evidence="15" id="KW-1185">Reference proteome</keyword>
<evidence type="ECO:0000256" key="3">
    <source>
        <dbReference type="ARBA" id="ARBA00022679"/>
    </source>
</evidence>
<dbReference type="PROSITE" id="PS50206">
    <property type="entry name" value="RHODANESE_3"/>
    <property type="match status" value="1"/>
</dbReference>
<dbReference type="InParanoid" id="E2C5L0"/>
<dbReference type="GO" id="GO:0046872">
    <property type="term" value="F:metal ion binding"/>
    <property type="evidence" value="ECO:0007669"/>
    <property type="project" value="UniProtKB-KW"/>
</dbReference>
<keyword evidence="5 11" id="KW-0479">Metal-binding</keyword>
<evidence type="ECO:0000256" key="11">
    <source>
        <dbReference type="HAMAP-Rule" id="MF_03049"/>
    </source>
</evidence>
<keyword evidence="12" id="KW-0175">Coiled coil</keyword>
<dbReference type="CDD" id="cd00757">
    <property type="entry name" value="ThiF_MoeB_HesA_family"/>
    <property type="match status" value="1"/>
</dbReference>
<dbReference type="SMART" id="SM00450">
    <property type="entry name" value="RHOD"/>
    <property type="match status" value="1"/>
</dbReference>
<evidence type="ECO:0000256" key="6">
    <source>
        <dbReference type="ARBA" id="ARBA00022741"/>
    </source>
</evidence>